<evidence type="ECO:0000259" key="2">
    <source>
        <dbReference type="Pfam" id="PF01557"/>
    </source>
</evidence>
<dbReference type="PANTHER" id="PTHR11820:SF7">
    <property type="entry name" value="ACYLPYRUVASE FAHD1, MITOCHONDRIAL"/>
    <property type="match status" value="1"/>
</dbReference>
<evidence type="ECO:0000313" key="3">
    <source>
        <dbReference type="EMBL" id="AFU99480.1"/>
    </source>
</evidence>
<accession>K4KMM5</accession>
<dbReference type="InterPro" id="IPR011234">
    <property type="entry name" value="Fumarylacetoacetase-like_C"/>
</dbReference>
<dbReference type="KEGG" id="saga:M5M_11515"/>
<name>K4KMM5_SIMAS</name>
<dbReference type="InterPro" id="IPR036663">
    <property type="entry name" value="Fumarylacetoacetase_C_sf"/>
</dbReference>
<dbReference type="STRING" id="1117647.M5M_11515"/>
<dbReference type="GO" id="GO:0046872">
    <property type="term" value="F:metal ion binding"/>
    <property type="evidence" value="ECO:0007669"/>
    <property type="project" value="UniProtKB-KW"/>
</dbReference>
<evidence type="ECO:0000313" key="4">
    <source>
        <dbReference type="Proteomes" id="UP000000466"/>
    </source>
</evidence>
<dbReference type="Proteomes" id="UP000000466">
    <property type="component" value="Chromosome"/>
</dbReference>
<dbReference type="EMBL" id="CP003746">
    <property type="protein sequence ID" value="AFU99480.1"/>
    <property type="molecule type" value="Genomic_DNA"/>
</dbReference>
<dbReference type="SUPFAM" id="SSF56529">
    <property type="entry name" value="FAH"/>
    <property type="match status" value="1"/>
</dbReference>
<sequence length="219" mass="23591">MYQHRFATGSVPDLPPVPSKIVCVGQNYADHIAEMGSNVAPEPMLFIKTASCARPMEQPFGIPTGFGQCHFETEMSVLVGARLSNATEAEARSAMVGVGLAFDLTLRDLQAELKSRGHPWEKAKGFDGSCPLSVFVPVPENFQSLDLRLTRNDKLTQNGNTAQMLTQVVPLLAYASRFFTFEPGDVLLTGTPAGVGPLASGDQLVAELGSILRVQTRVQ</sequence>
<reference evidence="3 4" key="1">
    <citation type="journal article" date="2013" name="Genome Announc.">
        <title>Complete genome sequence of Simiduia agarivorans SA1(T), a marine bacterium able to degrade a variety of polysaccharides.</title>
        <authorList>
            <person name="Lin S.Y."/>
            <person name="Shieh W.Y."/>
            <person name="Chen J.S."/>
            <person name="Tang S.L."/>
        </authorList>
    </citation>
    <scope>NUCLEOTIDE SEQUENCE [LARGE SCALE GENOMIC DNA]</scope>
    <source>
        <strain evidence="4">DSM 21679 / JCM 13881 / BCRC 17597 / SA1</strain>
    </source>
</reference>
<dbReference type="Pfam" id="PF01557">
    <property type="entry name" value="FAA_hydrolase"/>
    <property type="match status" value="1"/>
</dbReference>
<dbReference type="Gene3D" id="3.90.850.10">
    <property type="entry name" value="Fumarylacetoacetase-like, C-terminal domain"/>
    <property type="match status" value="1"/>
</dbReference>
<evidence type="ECO:0000256" key="1">
    <source>
        <dbReference type="ARBA" id="ARBA00022723"/>
    </source>
</evidence>
<gene>
    <name evidence="3" type="ordered locus">M5M_11515</name>
</gene>
<dbReference type="GO" id="GO:0018773">
    <property type="term" value="F:acetylpyruvate hydrolase activity"/>
    <property type="evidence" value="ECO:0007669"/>
    <property type="project" value="TreeGrafter"/>
</dbReference>
<dbReference type="NCBIfam" id="NF007967">
    <property type="entry name" value="PRK10691.1"/>
    <property type="match status" value="1"/>
</dbReference>
<dbReference type="HOGENOM" id="CLU_028458_5_0_6"/>
<keyword evidence="4" id="KW-1185">Reference proteome</keyword>
<keyword evidence="1" id="KW-0479">Metal-binding</keyword>
<dbReference type="AlphaFoldDB" id="K4KMM5"/>
<dbReference type="PANTHER" id="PTHR11820">
    <property type="entry name" value="ACYLPYRUVASE"/>
    <property type="match status" value="1"/>
</dbReference>
<dbReference type="RefSeq" id="WP_015047644.1">
    <property type="nucleotide sequence ID" value="NC_018868.3"/>
</dbReference>
<feature type="domain" description="Fumarylacetoacetase-like C-terminal" evidence="2">
    <location>
        <begin position="20"/>
        <end position="218"/>
    </location>
</feature>
<protein>
    <recommendedName>
        <fullName evidence="2">Fumarylacetoacetase-like C-terminal domain-containing protein</fullName>
    </recommendedName>
</protein>
<organism evidence="3 4">
    <name type="scientific">Simiduia agarivorans (strain DSM 21679 / JCM 13881 / BCRC 17597 / SA1)</name>
    <dbReference type="NCBI Taxonomy" id="1117647"/>
    <lineage>
        <taxon>Bacteria</taxon>
        <taxon>Pseudomonadati</taxon>
        <taxon>Pseudomonadota</taxon>
        <taxon>Gammaproteobacteria</taxon>
        <taxon>Cellvibrionales</taxon>
        <taxon>Cellvibrionaceae</taxon>
        <taxon>Simiduia</taxon>
    </lineage>
</organism>
<proteinExistence type="predicted"/>
<dbReference type="eggNOG" id="COG0179">
    <property type="taxonomic scope" value="Bacteria"/>
</dbReference>
<dbReference type="OrthoDB" id="9805307at2"/>